<name>A0ABV9DX41_9ACTN</name>
<keyword evidence="3" id="KW-0645">Protease</keyword>
<dbReference type="RefSeq" id="WP_378573922.1">
    <property type="nucleotide sequence ID" value="NZ_JBHSFQ010000009.1"/>
</dbReference>
<dbReference type="EMBL" id="JBHSFQ010000009">
    <property type="protein sequence ID" value="MFC4562583.1"/>
    <property type="molecule type" value="Genomic_DNA"/>
</dbReference>
<feature type="domain" description="D-alanyl-D-alanine carboxypeptidase-like core" evidence="2">
    <location>
        <begin position="313"/>
        <end position="421"/>
    </location>
</feature>
<organism evidence="3 4">
    <name type="scientific">Nocardiopsis mangrovi</name>
    <dbReference type="NCBI Taxonomy" id="1179818"/>
    <lineage>
        <taxon>Bacteria</taxon>
        <taxon>Bacillati</taxon>
        <taxon>Actinomycetota</taxon>
        <taxon>Actinomycetes</taxon>
        <taxon>Streptosporangiales</taxon>
        <taxon>Nocardiopsidaceae</taxon>
        <taxon>Nocardiopsis</taxon>
    </lineage>
</organism>
<feature type="region of interest" description="Disordered" evidence="1">
    <location>
        <begin position="237"/>
        <end position="284"/>
    </location>
</feature>
<keyword evidence="3" id="KW-0378">Hydrolase</keyword>
<keyword evidence="4" id="KW-1185">Reference proteome</keyword>
<comment type="caution">
    <text evidence="3">The sequence shown here is derived from an EMBL/GenBank/DDBJ whole genome shotgun (WGS) entry which is preliminary data.</text>
</comment>
<sequence>MIGSRGGAVRPGPGTAALRAALAAVLLAGLVAAGRPDTPADPPGADDIERARAAEQERADTVGELTARLAGVRAELDGLHAEADRAILAYGDAVERRDDAERRARSARRAADGAATAGDGARRDAVAYAVAAYTGADLSPAVAWTAARGPQEVVDRASYLRLLSGHRGQVLDRADAAGTATGTLARRAAESAAASRAAAGDAEAAKHKALDAVAEQEGAVADILAEQTELELALAAAHDRTDSLERRREQALDRAAAAARDDDRDESRGEDPPPPATATAVGRAPGCTSVRTAGYANGRIPDSALCPLPQTGERLRADAAAAFIELDGAFRSRFGRPMCVADSYRPLHEQVRLFREMAAGMAASPGTSTHGLGIAVDLCGGVNVHGSAEYVWMMAHGPRHDWHNPAWAQNGFEPWHWEYTG</sequence>
<dbReference type="GO" id="GO:0004180">
    <property type="term" value="F:carboxypeptidase activity"/>
    <property type="evidence" value="ECO:0007669"/>
    <property type="project" value="UniProtKB-KW"/>
</dbReference>
<reference evidence="4" key="1">
    <citation type="journal article" date="2019" name="Int. J. Syst. Evol. Microbiol.">
        <title>The Global Catalogue of Microorganisms (GCM) 10K type strain sequencing project: providing services to taxonomists for standard genome sequencing and annotation.</title>
        <authorList>
            <consortium name="The Broad Institute Genomics Platform"/>
            <consortium name="The Broad Institute Genome Sequencing Center for Infectious Disease"/>
            <person name="Wu L."/>
            <person name="Ma J."/>
        </authorList>
    </citation>
    <scope>NUCLEOTIDE SEQUENCE [LARGE SCALE GENOMIC DNA]</scope>
    <source>
        <strain evidence="4">XZYJ18</strain>
    </source>
</reference>
<gene>
    <name evidence="3" type="ORF">ACFO4E_12025</name>
</gene>
<dbReference type="CDD" id="cd14814">
    <property type="entry name" value="Peptidase_M15"/>
    <property type="match status" value="1"/>
</dbReference>
<accession>A0ABV9DX41</accession>
<evidence type="ECO:0000259" key="2">
    <source>
        <dbReference type="Pfam" id="PF02557"/>
    </source>
</evidence>
<dbReference type="Proteomes" id="UP001595923">
    <property type="component" value="Unassembled WGS sequence"/>
</dbReference>
<proteinExistence type="predicted"/>
<evidence type="ECO:0000313" key="4">
    <source>
        <dbReference type="Proteomes" id="UP001595923"/>
    </source>
</evidence>
<protein>
    <submittedName>
        <fullName evidence="3">D-alanyl-D-alanine carboxypeptidase family protein</fullName>
    </submittedName>
</protein>
<keyword evidence="3" id="KW-0121">Carboxypeptidase</keyword>
<feature type="compositionally biased region" description="Basic and acidic residues" evidence="1">
    <location>
        <begin position="237"/>
        <end position="252"/>
    </location>
</feature>
<dbReference type="Gene3D" id="3.30.1380.10">
    <property type="match status" value="1"/>
</dbReference>
<dbReference type="InterPro" id="IPR009045">
    <property type="entry name" value="Zn_M74/Hedgehog-like"/>
</dbReference>
<evidence type="ECO:0000313" key="3">
    <source>
        <dbReference type="EMBL" id="MFC4562583.1"/>
    </source>
</evidence>
<dbReference type="InterPro" id="IPR003709">
    <property type="entry name" value="VanY-like_core_dom"/>
</dbReference>
<evidence type="ECO:0000256" key="1">
    <source>
        <dbReference type="SAM" id="MobiDB-lite"/>
    </source>
</evidence>
<dbReference type="SUPFAM" id="SSF55166">
    <property type="entry name" value="Hedgehog/DD-peptidase"/>
    <property type="match status" value="1"/>
</dbReference>
<feature type="compositionally biased region" description="Basic and acidic residues" evidence="1">
    <location>
        <begin position="259"/>
        <end position="271"/>
    </location>
</feature>
<dbReference type="Pfam" id="PF02557">
    <property type="entry name" value="VanY"/>
    <property type="match status" value="1"/>
</dbReference>